<evidence type="ECO:0000313" key="8">
    <source>
        <dbReference type="EMBL" id="PXW58728.1"/>
    </source>
</evidence>
<accession>A0A2V3UI13</accession>
<keyword evidence="2" id="KW-0813">Transport</keyword>
<dbReference type="AlphaFoldDB" id="A0A2V3UI13"/>
<feature type="transmembrane region" description="Helical" evidence="6">
    <location>
        <begin position="303"/>
        <end position="321"/>
    </location>
</feature>
<evidence type="ECO:0000256" key="3">
    <source>
        <dbReference type="ARBA" id="ARBA00022692"/>
    </source>
</evidence>
<feature type="transmembrane region" description="Helical" evidence="6">
    <location>
        <begin position="445"/>
        <end position="464"/>
    </location>
</feature>
<dbReference type="RefSeq" id="WP_110374818.1">
    <property type="nucleotide sequence ID" value="NZ_JAHBRY010000001.1"/>
</dbReference>
<evidence type="ECO:0000256" key="1">
    <source>
        <dbReference type="ARBA" id="ARBA00004127"/>
    </source>
</evidence>
<dbReference type="GO" id="GO:0012505">
    <property type="term" value="C:endomembrane system"/>
    <property type="evidence" value="ECO:0007669"/>
    <property type="project" value="UniProtKB-SubCell"/>
</dbReference>
<organism evidence="8 9">
    <name type="scientific">Chelatococcus asaccharovorans</name>
    <dbReference type="NCBI Taxonomy" id="28210"/>
    <lineage>
        <taxon>Bacteria</taxon>
        <taxon>Pseudomonadati</taxon>
        <taxon>Pseudomonadota</taxon>
        <taxon>Alphaproteobacteria</taxon>
        <taxon>Hyphomicrobiales</taxon>
        <taxon>Chelatococcaceae</taxon>
        <taxon>Chelatococcus</taxon>
    </lineage>
</organism>
<dbReference type="Pfam" id="PF11700">
    <property type="entry name" value="ATG22"/>
    <property type="match status" value="1"/>
</dbReference>
<dbReference type="InterPro" id="IPR024671">
    <property type="entry name" value="Atg22-like"/>
</dbReference>
<feature type="transmembrane region" description="Helical" evidence="6">
    <location>
        <begin position="26"/>
        <end position="54"/>
    </location>
</feature>
<keyword evidence="9" id="KW-1185">Reference proteome</keyword>
<gene>
    <name evidence="8" type="ORF">C7450_10575</name>
</gene>
<dbReference type="PANTHER" id="PTHR23519:SF1">
    <property type="entry name" value="AUTOPHAGY-RELATED PROTEIN 22"/>
    <property type="match status" value="1"/>
</dbReference>
<feature type="transmembrane region" description="Helical" evidence="6">
    <location>
        <begin position="414"/>
        <end position="439"/>
    </location>
</feature>
<dbReference type="OrthoDB" id="9768783at2"/>
<comment type="subcellular location">
    <subcellularLocation>
        <location evidence="1">Endomembrane system</location>
        <topology evidence="1">Multi-pass membrane protein</topology>
    </subcellularLocation>
</comment>
<keyword evidence="3 6" id="KW-0812">Transmembrane</keyword>
<evidence type="ECO:0000256" key="6">
    <source>
        <dbReference type="SAM" id="Phobius"/>
    </source>
</evidence>
<feature type="transmembrane region" description="Helical" evidence="6">
    <location>
        <begin position="333"/>
        <end position="352"/>
    </location>
</feature>
<feature type="transmembrane region" description="Helical" evidence="6">
    <location>
        <begin position="164"/>
        <end position="186"/>
    </location>
</feature>
<proteinExistence type="predicted"/>
<dbReference type="Gene3D" id="1.20.1250.20">
    <property type="entry name" value="MFS general substrate transporter like domains"/>
    <property type="match status" value="1"/>
</dbReference>
<name>A0A2V3UI13_9HYPH</name>
<dbReference type="Proteomes" id="UP000248021">
    <property type="component" value="Unassembled WGS sequence"/>
</dbReference>
<dbReference type="InterPro" id="IPR020846">
    <property type="entry name" value="MFS_dom"/>
</dbReference>
<feature type="domain" description="Major facilitator superfamily (MFS) profile" evidence="7">
    <location>
        <begin position="258"/>
        <end position="467"/>
    </location>
</feature>
<sequence length="467" mass="48383">MSSSPLPHQASPIIPTPAGYPPKRAVVAWIFFDWAAQPFFTLITTFVFAPYFAAHLAADPVTGQSLWGYATGLAGLVIALTSPFLGAVADTTGPKKPWIVTFGLLLVAGSAALWWAVPGASGAVALALLAFILATIGAEFATVFNNSMMPHLVPPERMGRLSGAGWATGYIGGLISLAMTLLLFAASPDTGKTLAGLTPLFGLDAATFAGDRLVGPLTALWFVVFVTPMLLLTPDVRPSGIPLKVAMHEGFRSLVETVRTARSLGDIGRFLLANMIYQDGLVALFAFGGIYAAGVFGWGTIEIGVFGILLTLTGTIGAFIGGRLDDAIGGKRVILGALTILVLCCLGILSLGREHILFMWPTGPMAPGAGLYAHLPEKVYVALGLAIGLVAGPLQASSRSLLVRLAPPGQAGQFFGLFALSGKVTSFLGPTLVATATFLFDSQSAGLAVLIGFFGVGGLLIAGVRAR</sequence>
<feature type="transmembrane region" description="Helical" evidence="6">
    <location>
        <begin position="66"/>
        <end position="86"/>
    </location>
</feature>
<dbReference type="EMBL" id="QJJK01000005">
    <property type="protein sequence ID" value="PXW58728.1"/>
    <property type="molecule type" value="Genomic_DNA"/>
</dbReference>
<evidence type="ECO:0000256" key="2">
    <source>
        <dbReference type="ARBA" id="ARBA00022448"/>
    </source>
</evidence>
<evidence type="ECO:0000259" key="7">
    <source>
        <dbReference type="PROSITE" id="PS50850"/>
    </source>
</evidence>
<evidence type="ECO:0000313" key="9">
    <source>
        <dbReference type="Proteomes" id="UP000248021"/>
    </source>
</evidence>
<protein>
    <submittedName>
        <fullName evidence="8">UMF1 family MFS transporter</fullName>
    </submittedName>
</protein>
<dbReference type="PROSITE" id="PS50850">
    <property type="entry name" value="MFS"/>
    <property type="match status" value="1"/>
</dbReference>
<dbReference type="PANTHER" id="PTHR23519">
    <property type="entry name" value="AUTOPHAGY-RELATED PROTEIN 22"/>
    <property type="match status" value="1"/>
</dbReference>
<keyword evidence="5 6" id="KW-0472">Membrane</keyword>
<comment type="caution">
    <text evidence="8">The sequence shown here is derived from an EMBL/GenBank/DDBJ whole genome shotgun (WGS) entry which is preliminary data.</text>
</comment>
<evidence type="ECO:0000256" key="5">
    <source>
        <dbReference type="ARBA" id="ARBA00023136"/>
    </source>
</evidence>
<evidence type="ECO:0000256" key="4">
    <source>
        <dbReference type="ARBA" id="ARBA00022989"/>
    </source>
</evidence>
<dbReference type="SUPFAM" id="SSF103473">
    <property type="entry name" value="MFS general substrate transporter"/>
    <property type="match status" value="1"/>
</dbReference>
<dbReference type="InterPro" id="IPR036259">
    <property type="entry name" value="MFS_trans_sf"/>
</dbReference>
<dbReference type="InterPro" id="IPR050495">
    <property type="entry name" value="ATG22/LtaA_families"/>
</dbReference>
<keyword evidence="4 6" id="KW-1133">Transmembrane helix</keyword>
<reference evidence="8 9" key="1">
    <citation type="submission" date="2018-05" db="EMBL/GenBank/DDBJ databases">
        <title>Genomic Encyclopedia of Type Strains, Phase IV (KMG-IV): sequencing the most valuable type-strain genomes for metagenomic binning, comparative biology and taxonomic classification.</title>
        <authorList>
            <person name="Goeker M."/>
        </authorList>
    </citation>
    <scope>NUCLEOTIDE SEQUENCE [LARGE SCALE GENOMIC DNA]</scope>
    <source>
        <strain evidence="8 9">DSM 6462</strain>
    </source>
</reference>
<feature type="transmembrane region" description="Helical" evidence="6">
    <location>
        <begin position="379"/>
        <end position="402"/>
    </location>
</feature>
<feature type="transmembrane region" description="Helical" evidence="6">
    <location>
        <begin position="276"/>
        <end position="297"/>
    </location>
</feature>
<feature type="transmembrane region" description="Helical" evidence="6">
    <location>
        <begin position="98"/>
        <end position="117"/>
    </location>
</feature>
<feature type="transmembrane region" description="Helical" evidence="6">
    <location>
        <begin position="123"/>
        <end position="144"/>
    </location>
</feature>
<dbReference type="GO" id="GO:0022857">
    <property type="term" value="F:transmembrane transporter activity"/>
    <property type="evidence" value="ECO:0007669"/>
    <property type="project" value="InterPro"/>
</dbReference>